<feature type="non-terminal residue" evidence="1">
    <location>
        <position position="1"/>
    </location>
</feature>
<name>X1CTC8_9ZZZZ</name>
<proteinExistence type="predicted"/>
<evidence type="ECO:0008006" key="2">
    <source>
        <dbReference type="Google" id="ProtNLM"/>
    </source>
</evidence>
<reference evidence="1" key="1">
    <citation type="journal article" date="2014" name="Front. Microbiol.">
        <title>High frequency of phylogenetically diverse reductive dehalogenase-homologous genes in deep subseafloor sedimentary metagenomes.</title>
        <authorList>
            <person name="Kawai M."/>
            <person name="Futagami T."/>
            <person name="Toyoda A."/>
            <person name="Takaki Y."/>
            <person name="Nishi S."/>
            <person name="Hori S."/>
            <person name="Arai W."/>
            <person name="Tsubouchi T."/>
            <person name="Morono Y."/>
            <person name="Uchiyama I."/>
            <person name="Ito T."/>
            <person name="Fujiyama A."/>
            <person name="Inagaki F."/>
            <person name="Takami H."/>
        </authorList>
    </citation>
    <scope>NUCLEOTIDE SEQUENCE</scope>
    <source>
        <strain evidence="1">Expedition CK06-06</strain>
    </source>
</reference>
<accession>X1CTC8</accession>
<dbReference type="EMBL" id="BART01037789">
    <property type="protein sequence ID" value="GAH11037.1"/>
    <property type="molecule type" value="Genomic_DNA"/>
</dbReference>
<comment type="caution">
    <text evidence="1">The sequence shown here is derived from an EMBL/GenBank/DDBJ whole genome shotgun (WGS) entry which is preliminary data.</text>
</comment>
<gene>
    <name evidence="1" type="ORF">S01H4_63039</name>
</gene>
<dbReference type="GO" id="GO:0003677">
    <property type="term" value="F:DNA binding"/>
    <property type="evidence" value="ECO:0007669"/>
    <property type="project" value="InterPro"/>
</dbReference>
<dbReference type="GO" id="GO:0009307">
    <property type="term" value="P:DNA restriction-modification system"/>
    <property type="evidence" value="ECO:0007669"/>
    <property type="project" value="InterPro"/>
</dbReference>
<organism evidence="1">
    <name type="scientific">marine sediment metagenome</name>
    <dbReference type="NCBI Taxonomy" id="412755"/>
    <lineage>
        <taxon>unclassified sequences</taxon>
        <taxon>metagenomes</taxon>
        <taxon>ecological metagenomes</taxon>
    </lineage>
</organism>
<evidence type="ECO:0000313" key="1">
    <source>
        <dbReference type="EMBL" id="GAH11037.1"/>
    </source>
</evidence>
<dbReference type="InterPro" id="IPR008593">
    <property type="entry name" value="Dam_MeTrfase"/>
</dbReference>
<sequence>TLDAAASDDNALCDLYYTKEDDGAVQDWEGFTVYCNPPFDAKSLQAFTQKAIREVSNGVLTALHVPAKTDQPWFHWLWERYQAGVWRVEFRWIQGRVKYVGNKDNAPFPSLTVILGPGGKS</sequence>
<protein>
    <recommendedName>
        <fullName evidence="2">DNA N-6-adenine-methyltransferase (Dam)</fullName>
    </recommendedName>
</protein>
<dbReference type="Pfam" id="PF05869">
    <property type="entry name" value="Dam"/>
    <property type="match status" value="1"/>
</dbReference>
<dbReference type="GO" id="GO:0009007">
    <property type="term" value="F:site-specific DNA-methyltransferase (adenine-specific) activity"/>
    <property type="evidence" value="ECO:0007669"/>
    <property type="project" value="InterPro"/>
</dbReference>
<dbReference type="AlphaFoldDB" id="X1CTC8"/>